<proteinExistence type="predicted"/>
<dbReference type="EMBL" id="CABPRJ010002416">
    <property type="protein sequence ID" value="VVC45855.1"/>
    <property type="molecule type" value="Genomic_DNA"/>
</dbReference>
<sequence length="145" mass="16261">MLRLRTDAAGAAENLVQGDYNSQPLLSCISTHPSTRCVCGKCFVFKLQLRVRSEVSVMGVYSESFREYKVFQSPMAGFYNCQKLGHLDKNYPMRCFTGHVEWRPSGGQQGGRQRNGGYIVAGDKRVIGHDNLLAFITPNEIRPNI</sequence>
<protein>
    <submittedName>
        <fullName evidence="1">Uncharacterized protein</fullName>
    </submittedName>
</protein>
<evidence type="ECO:0000313" key="2">
    <source>
        <dbReference type="Proteomes" id="UP000325440"/>
    </source>
</evidence>
<accession>A0A5E4NSM5</accession>
<name>A0A5E4NSM5_9HEMI</name>
<dbReference type="Proteomes" id="UP000325440">
    <property type="component" value="Unassembled WGS sequence"/>
</dbReference>
<keyword evidence="2" id="KW-1185">Reference proteome</keyword>
<evidence type="ECO:0000313" key="1">
    <source>
        <dbReference type="EMBL" id="VVC45855.1"/>
    </source>
</evidence>
<dbReference type="AlphaFoldDB" id="A0A5E4NSM5"/>
<gene>
    <name evidence="1" type="ORF">CINCED_3A022438</name>
</gene>
<reference evidence="1 2" key="1">
    <citation type="submission" date="2019-08" db="EMBL/GenBank/DDBJ databases">
        <authorList>
            <person name="Alioto T."/>
            <person name="Alioto T."/>
            <person name="Gomez Garrido J."/>
        </authorList>
    </citation>
    <scope>NUCLEOTIDE SEQUENCE [LARGE SCALE GENOMIC DNA]</scope>
</reference>
<organism evidence="1 2">
    <name type="scientific">Cinara cedri</name>
    <dbReference type="NCBI Taxonomy" id="506608"/>
    <lineage>
        <taxon>Eukaryota</taxon>
        <taxon>Metazoa</taxon>
        <taxon>Ecdysozoa</taxon>
        <taxon>Arthropoda</taxon>
        <taxon>Hexapoda</taxon>
        <taxon>Insecta</taxon>
        <taxon>Pterygota</taxon>
        <taxon>Neoptera</taxon>
        <taxon>Paraneoptera</taxon>
        <taxon>Hemiptera</taxon>
        <taxon>Sternorrhyncha</taxon>
        <taxon>Aphidomorpha</taxon>
        <taxon>Aphidoidea</taxon>
        <taxon>Aphididae</taxon>
        <taxon>Lachninae</taxon>
        <taxon>Cinara</taxon>
    </lineage>
</organism>